<name>A0A7X5LMK0_9ALTE</name>
<evidence type="ECO:0000313" key="2">
    <source>
        <dbReference type="EMBL" id="NDV92097.1"/>
    </source>
</evidence>
<dbReference type="InterPro" id="IPR011644">
    <property type="entry name" value="Heme_NO-bd"/>
</dbReference>
<dbReference type="InterPro" id="IPR024096">
    <property type="entry name" value="NO_sig/Golgi_transp_ligand-bd"/>
</dbReference>
<dbReference type="SUPFAM" id="SSF111126">
    <property type="entry name" value="Ligand-binding domain in the NO signalling and Golgi transport"/>
    <property type="match status" value="1"/>
</dbReference>
<dbReference type="EMBL" id="JAAAWN010000017">
    <property type="protein sequence ID" value="NDV92097.1"/>
    <property type="molecule type" value="Genomic_DNA"/>
</dbReference>
<evidence type="ECO:0000259" key="1">
    <source>
        <dbReference type="Pfam" id="PF07700"/>
    </source>
</evidence>
<dbReference type="Pfam" id="PF07700">
    <property type="entry name" value="HNOB"/>
    <property type="match status" value="1"/>
</dbReference>
<reference evidence="2 3" key="1">
    <citation type="submission" date="2020-01" db="EMBL/GenBank/DDBJ databases">
        <authorList>
            <person name="Chen J."/>
            <person name="Zhu S."/>
            <person name="Yang J."/>
        </authorList>
    </citation>
    <scope>NUCLEOTIDE SEQUENCE [LARGE SCALE GENOMIC DNA]</scope>
    <source>
        <strain evidence="2 3">345S023</strain>
    </source>
</reference>
<accession>A0A7X5LMK0</accession>
<dbReference type="Proteomes" id="UP000470213">
    <property type="component" value="Unassembled WGS sequence"/>
</dbReference>
<proteinExistence type="predicted"/>
<evidence type="ECO:0000313" key="3">
    <source>
        <dbReference type="Proteomes" id="UP000470213"/>
    </source>
</evidence>
<comment type="caution">
    <text evidence="2">The sequence shown here is derived from an EMBL/GenBank/DDBJ whole genome shotgun (WGS) entry which is preliminary data.</text>
</comment>
<dbReference type="Gene3D" id="3.90.1520.10">
    <property type="entry name" value="H-NOX domain"/>
    <property type="match status" value="1"/>
</dbReference>
<feature type="domain" description="Heme NO-binding" evidence="1">
    <location>
        <begin position="3"/>
        <end position="159"/>
    </location>
</feature>
<organism evidence="2 3">
    <name type="scientific">Alteromonas profundi</name>
    <dbReference type="NCBI Taxonomy" id="2696062"/>
    <lineage>
        <taxon>Bacteria</taxon>
        <taxon>Pseudomonadati</taxon>
        <taxon>Pseudomonadota</taxon>
        <taxon>Gammaproteobacteria</taxon>
        <taxon>Alteromonadales</taxon>
        <taxon>Alteromonadaceae</taxon>
        <taxon>Alteromonas/Salinimonas group</taxon>
        <taxon>Alteromonas</taxon>
    </lineage>
</organism>
<dbReference type="GO" id="GO:0020037">
    <property type="term" value="F:heme binding"/>
    <property type="evidence" value="ECO:0007669"/>
    <property type="project" value="InterPro"/>
</dbReference>
<dbReference type="InterPro" id="IPR038158">
    <property type="entry name" value="H-NOX_domain_sf"/>
</dbReference>
<keyword evidence="3" id="KW-1185">Reference proteome</keyword>
<sequence length="179" mass="20618">MLGIVFTSLIDMLETEASPDFANEVMSQARLSGVRDYAVAKNYPYEHMQRMVEVLVERTGKSANALLHEIGRYLFARLADDYRELLTEQEGLLNLLTWVDSELDDRVKKVNPDATIPRFTVLSRTDTAMRLHYYSTRDLHALAEGVMDAAAEFYDCHLEREIHQTETPHTYEFSLSVLR</sequence>
<dbReference type="AlphaFoldDB" id="A0A7X5LMK0"/>
<gene>
    <name evidence="2" type="ORF">GTH32_13030</name>
</gene>
<dbReference type="RefSeq" id="WP_163086334.1">
    <property type="nucleotide sequence ID" value="NZ_JAAAWN010000017.1"/>
</dbReference>
<protein>
    <submittedName>
        <fullName evidence="2">2,4-dihydroxyhept-2-ene-1,7-dioic acid aldolase</fullName>
    </submittedName>
</protein>